<dbReference type="RefSeq" id="WP_091531622.1">
    <property type="nucleotide sequence ID" value="NZ_FOOC01000002.1"/>
</dbReference>
<dbReference type="PIRSF" id="PIRSF005461">
    <property type="entry name" value="23S_rRNA_mtase"/>
    <property type="match status" value="1"/>
</dbReference>
<dbReference type="GO" id="GO:0008650">
    <property type="term" value="F:rRNA (uridine-2'-O-)-methyltransferase activity"/>
    <property type="evidence" value="ECO:0007669"/>
    <property type="project" value="UniProtKB-UniRule"/>
</dbReference>
<evidence type="ECO:0000256" key="7">
    <source>
        <dbReference type="ARBA" id="ARBA00041129"/>
    </source>
</evidence>
<evidence type="ECO:0000256" key="5">
    <source>
        <dbReference type="ARBA" id="ARBA00037569"/>
    </source>
</evidence>
<protein>
    <recommendedName>
        <fullName evidence="7 11">Ribosomal RNA large subunit methyltransferase E</fullName>
        <ecNumber evidence="6 11">2.1.1.166</ecNumber>
    </recommendedName>
    <alternativeName>
        <fullName evidence="9 11">23S rRNA Um2552 methyltransferase</fullName>
    </alternativeName>
    <alternativeName>
        <fullName evidence="8 11">rRNA (uridine-2'-O-)-methyltransferase</fullName>
    </alternativeName>
</protein>
<feature type="binding site" evidence="11">
    <location>
        <position position="64"/>
    </location>
    <ligand>
        <name>S-adenosyl-L-methionine</name>
        <dbReference type="ChEBI" id="CHEBI:59789"/>
    </ligand>
</feature>
<evidence type="ECO:0000256" key="9">
    <source>
        <dbReference type="ARBA" id="ARBA00042745"/>
    </source>
</evidence>
<feature type="binding site" evidence="11">
    <location>
        <position position="98"/>
    </location>
    <ligand>
        <name>S-adenosyl-L-methionine</name>
        <dbReference type="ChEBI" id="CHEBI:59789"/>
    </ligand>
</feature>
<dbReference type="HAMAP" id="MF_01547">
    <property type="entry name" value="RNA_methyltr_E"/>
    <property type="match status" value="1"/>
</dbReference>
<name>A0A1I2HX23_9GAMM</name>
<evidence type="ECO:0000256" key="4">
    <source>
        <dbReference type="ARBA" id="ARBA00022691"/>
    </source>
</evidence>
<dbReference type="OrthoDB" id="9790080at2"/>
<evidence type="ECO:0000313" key="15">
    <source>
        <dbReference type="Proteomes" id="UP000199771"/>
    </source>
</evidence>
<feature type="active site" description="Proton acceptor" evidence="11 12">
    <location>
        <position position="163"/>
    </location>
</feature>
<keyword evidence="3 11" id="KW-0808">Transferase</keyword>
<dbReference type="InterPro" id="IPR015507">
    <property type="entry name" value="rRNA-MeTfrase_E"/>
</dbReference>
<dbReference type="InterPro" id="IPR050082">
    <property type="entry name" value="RNA_methyltr_RlmE"/>
</dbReference>
<accession>A0A1I2HX23</accession>
<comment type="subcellular location">
    <subcellularLocation>
        <location evidence="11">Cytoplasm</location>
    </subcellularLocation>
</comment>
<keyword evidence="1 11" id="KW-0698">rRNA processing</keyword>
<feature type="binding site" evidence="11">
    <location>
        <position position="82"/>
    </location>
    <ligand>
        <name>S-adenosyl-L-methionine</name>
        <dbReference type="ChEBI" id="CHEBI:59789"/>
    </ligand>
</feature>
<evidence type="ECO:0000256" key="2">
    <source>
        <dbReference type="ARBA" id="ARBA00022603"/>
    </source>
</evidence>
<keyword evidence="11" id="KW-0963">Cytoplasm</keyword>
<evidence type="ECO:0000313" key="14">
    <source>
        <dbReference type="EMBL" id="SFF33920.1"/>
    </source>
</evidence>
<dbReference type="InterPro" id="IPR029063">
    <property type="entry name" value="SAM-dependent_MTases_sf"/>
</dbReference>
<dbReference type="AlphaFoldDB" id="A0A1I2HX23"/>
<dbReference type="PANTHER" id="PTHR10920">
    <property type="entry name" value="RIBOSOMAL RNA METHYLTRANSFERASE"/>
    <property type="match status" value="1"/>
</dbReference>
<evidence type="ECO:0000256" key="11">
    <source>
        <dbReference type="HAMAP-Rule" id="MF_01547"/>
    </source>
</evidence>
<dbReference type="FunFam" id="3.40.50.150:FF:000005">
    <property type="entry name" value="Ribosomal RNA large subunit methyltransferase E"/>
    <property type="match status" value="1"/>
</dbReference>
<keyword evidence="4 11" id="KW-0949">S-adenosyl-L-methionine</keyword>
<dbReference type="NCBIfam" id="NF008390">
    <property type="entry name" value="PRK11188.1"/>
    <property type="match status" value="1"/>
</dbReference>
<dbReference type="InterPro" id="IPR002877">
    <property type="entry name" value="RNA_MeTrfase_FtsJ_dom"/>
</dbReference>
<dbReference type="SUPFAM" id="SSF53335">
    <property type="entry name" value="S-adenosyl-L-methionine-dependent methyltransferases"/>
    <property type="match status" value="1"/>
</dbReference>
<evidence type="ECO:0000256" key="3">
    <source>
        <dbReference type="ARBA" id="ARBA00022679"/>
    </source>
</evidence>
<dbReference type="PANTHER" id="PTHR10920:SF18">
    <property type="entry name" value="RRNA METHYLTRANSFERASE 2, MITOCHONDRIAL"/>
    <property type="match status" value="1"/>
</dbReference>
<keyword evidence="2 11" id="KW-0489">Methyltransferase</keyword>
<keyword evidence="15" id="KW-1185">Reference proteome</keyword>
<dbReference type="STRING" id="1076937.SAMN04488120_102277"/>
<gene>
    <name evidence="11" type="primary">rlmE</name>
    <name evidence="11" type="synonym">ftsJ</name>
    <name evidence="11" type="synonym">rrmJ</name>
    <name evidence="14" type="ORF">SAMN04488120_102277</name>
</gene>
<dbReference type="EC" id="2.1.1.166" evidence="6 11"/>
<sequence length="209" mass="23231">MSQKRRPSSARWLAEHEADPYVHEARRLGLRSRAAFKLKEIQERDRILKPGQIVVDLGAAPGGWSQVARPLLGSRGQLFALDILPFEPIPGVDIIIGDFREDAVLHQLEARVGDQMVDLVMSDMAPNISGVDAADQAASMYLCELAFEFAKAHLKPRGTLLVKAFQGDGFDAYLGSLREAFENVAIRKPKASRPRSREVYLLARNFHAV</sequence>
<dbReference type="EMBL" id="FOOC01000002">
    <property type="protein sequence ID" value="SFF33920.1"/>
    <property type="molecule type" value="Genomic_DNA"/>
</dbReference>
<evidence type="ECO:0000256" key="1">
    <source>
        <dbReference type="ARBA" id="ARBA00022552"/>
    </source>
</evidence>
<dbReference type="Pfam" id="PF01728">
    <property type="entry name" value="FtsJ"/>
    <property type="match status" value="1"/>
</dbReference>
<reference evidence="14 15" key="1">
    <citation type="submission" date="2016-10" db="EMBL/GenBank/DDBJ databases">
        <authorList>
            <person name="de Groot N.N."/>
        </authorList>
    </citation>
    <scope>NUCLEOTIDE SEQUENCE [LARGE SCALE GENOMIC DNA]</scope>
    <source>
        <strain evidence="14 15">DSM 23609</strain>
    </source>
</reference>
<evidence type="ECO:0000256" key="8">
    <source>
        <dbReference type="ARBA" id="ARBA00041995"/>
    </source>
</evidence>
<comment type="similarity">
    <text evidence="11">Belongs to the class I-like SAM-binding methyltransferase superfamily. RNA methyltransferase RlmE family.</text>
</comment>
<feature type="binding site" evidence="11">
    <location>
        <position position="123"/>
    </location>
    <ligand>
        <name>S-adenosyl-L-methionine</name>
        <dbReference type="ChEBI" id="CHEBI:59789"/>
    </ligand>
</feature>
<dbReference type="Proteomes" id="UP000199771">
    <property type="component" value="Unassembled WGS sequence"/>
</dbReference>
<dbReference type="Gene3D" id="3.40.50.150">
    <property type="entry name" value="Vaccinia Virus protein VP39"/>
    <property type="match status" value="1"/>
</dbReference>
<evidence type="ECO:0000256" key="12">
    <source>
        <dbReference type="PIRSR" id="PIRSR005461-1"/>
    </source>
</evidence>
<evidence type="ECO:0000256" key="10">
    <source>
        <dbReference type="ARBA" id="ARBA00048970"/>
    </source>
</evidence>
<evidence type="ECO:0000256" key="6">
    <source>
        <dbReference type="ARBA" id="ARBA00038861"/>
    </source>
</evidence>
<proteinExistence type="inferred from homology"/>
<comment type="function">
    <text evidence="5 11">Specifically methylates the uridine in position 2552 of 23S rRNA at the 2'-O position of the ribose in the fully assembled 50S ribosomal subunit.</text>
</comment>
<organism evidence="14 15">
    <name type="scientific">Fontimonas thermophila</name>
    <dbReference type="NCBI Taxonomy" id="1076937"/>
    <lineage>
        <taxon>Bacteria</taxon>
        <taxon>Pseudomonadati</taxon>
        <taxon>Pseudomonadota</taxon>
        <taxon>Gammaproteobacteria</taxon>
        <taxon>Nevskiales</taxon>
        <taxon>Nevskiaceae</taxon>
        <taxon>Fontimonas</taxon>
    </lineage>
</organism>
<dbReference type="GO" id="GO:0005737">
    <property type="term" value="C:cytoplasm"/>
    <property type="evidence" value="ECO:0007669"/>
    <property type="project" value="UniProtKB-SubCell"/>
</dbReference>
<comment type="catalytic activity">
    <reaction evidence="10 11">
        <text>uridine(2552) in 23S rRNA + S-adenosyl-L-methionine = 2'-O-methyluridine(2552) in 23S rRNA + S-adenosyl-L-homocysteine + H(+)</text>
        <dbReference type="Rhea" id="RHEA:42720"/>
        <dbReference type="Rhea" id="RHEA-COMP:10202"/>
        <dbReference type="Rhea" id="RHEA-COMP:10203"/>
        <dbReference type="ChEBI" id="CHEBI:15378"/>
        <dbReference type="ChEBI" id="CHEBI:57856"/>
        <dbReference type="ChEBI" id="CHEBI:59789"/>
        <dbReference type="ChEBI" id="CHEBI:65315"/>
        <dbReference type="ChEBI" id="CHEBI:74478"/>
        <dbReference type="EC" id="2.1.1.166"/>
    </reaction>
</comment>
<evidence type="ECO:0000259" key="13">
    <source>
        <dbReference type="Pfam" id="PF01728"/>
    </source>
</evidence>
<feature type="binding site" evidence="11">
    <location>
        <position position="62"/>
    </location>
    <ligand>
        <name>S-adenosyl-L-methionine</name>
        <dbReference type="ChEBI" id="CHEBI:59789"/>
    </ligand>
</feature>
<feature type="domain" description="Ribosomal RNA methyltransferase FtsJ" evidence="13">
    <location>
        <begin position="31"/>
        <end position="206"/>
    </location>
</feature>